<proteinExistence type="predicted"/>
<dbReference type="EMBL" id="AALD02000027">
    <property type="protein sequence ID" value="EEQ09945.1"/>
    <property type="molecule type" value="Genomic_DNA"/>
</dbReference>
<organism evidence="2 3">
    <name type="scientific">Yersinia mollaretii (strain ATCC 43969 / DSM 18520 / CIP 103324 / CNY 7263 / WAIP 204)</name>
    <dbReference type="NCBI Taxonomy" id="349967"/>
    <lineage>
        <taxon>Bacteria</taxon>
        <taxon>Pseudomonadati</taxon>
        <taxon>Pseudomonadota</taxon>
        <taxon>Gammaproteobacteria</taxon>
        <taxon>Enterobacterales</taxon>
        <taxon>Yersiniaceae</taxon>
        <taxon>Yersinia</taxon>
    </lineage>
</organism>
<dbReference type="Proteomes" id="UP000003027">
    <property type="component" value="Unassembled WGS sequence"/>
</dbReference>
<comment type="caution">
    <text evidence="2">The sequence shown here is derived from an EMBL/GenBank/DDBJ whole genome shotgun (WGS) entry which is preliminary data.</text>
</comment>
<feature type="signal peptide" evidence="1">
    <location>
        <begin position="1"/>
        <end position="23"/>
    </location>
</feature>
<keyword evidence="1" id="KW-0732">Signal</keyword>
<protein>
    <recommendedName>
        <fullName evidence="4">Alpha-related fimbriae major subunit</fullName>
    </recommendedName>
</protein>
<evidence type="ECO:0000256" key="1">
    <source>
        <dbReference type="SAM" id="SignalP"/>
    </source>
</evidence>
<keyword evidence="3" id="KW-1185">Reference proteome</keyword>
<name>A0ABM9Y7Y5_YERMW</name>
<reference evidence="2" key="1">
    <citation type="submission" date="2008-12" db="EMBL/GenBank/DDBJ databases">
        <title>Annotation of the Yersinia mollaretii ATCC 43969 genome.</title>
        <authorList>
            <person name="Read T.D."/>
            <person name="Akmal A."/>
            <person name="Bishop-Lilly K."/>
            <person name="Chen P.E."/>
            <person name="Cook C."/>
            <person name="Kiley M.P."/>
            <person name="Lentz S."/>
            <person name="Mateczun A."/>
            <person name="Nagarajan N."/>
            <person name="Nolan N."/>
            <person name="Osborne B.I."/>
            <person name="Pop M."/>
            <person name="Sozhamannan S."/>
            <person name="Stewart A.C."/>
            <person name="Sulakvelidze A."/>
            <person name="Thomason B."/>
            <person name="Willner K."/>
            <person name="Zwick M.E."/>
        </authorList>
    </citation>
    <scope>NUCLEOTIDE SEQUENCE [LARGE SCALE GENOMIC DNA]</scope>
    <source>
        <strain evidence="2">ATCC 43969</strain>
    </source>
</reference>
<feature type="chain" id="PRO_5046655332" description="Alpha-related fimbriae major subunit" evidence="1">
    <location>
        <begin position="24"/>
        <end position="366"/>
    </location>
</feature>
<evidence type="ECO:0000313" key="2">
    <source>
        <dbReference type="EMBL" id="EEQ09945.1"/>
    </source>
</evidence>
<dbReference type="RefSeq" id="WP_004875852.1">
    <property type="nucleotide sequence ID" value="NZ_AALD02000027.1"/>
</dbReference>
<accession>A0ABM9Y7Y5</accession>
<evidence type="ECO:0008006" key="4">
    <source>
        <dbReference type="Google" id="ProtNLM"/>
    </source>
</evidence>
<evidence type="ECO:0000313" key="3">
    <source>
        <dbReference type="Proteomes" id="UP000003027"/>
    </source>
</evidence>
<dbReference type="GeneID" id="57916922"/>
<sequence>MNVKNKYLFSGLLLLILSPTAMAAPAFYYNDYVKSYSNCSVKLLDDNSVEVSFQANLADHLFNLPEAGKHLEQWKKLIKIDRPIPLSRKNALLSLYFYHADGSPNTHIQLNDISHLALNGSTPKSASNRIQDIRFESDSAPFNRTHYSVSFNVSANTLKSIRIGATVGGILIAHSTKQEYPLFSSRGISFSPTGHQCASFDPQSGIAPQALKVDPKFHLASTVWQLASLDLDHLLENTAEGRGLDAPMINPQANRFCINYHAMGTQDTRYMISANNRNGLSTSGQQFKLIEKSGSNVINYHVELEETGRPETSISLPKERKFIQLKNNNGGMEQMCWSPKVLAYSTKTTDKGSYSDTLYFTITPQS</sequence>
<gene>
    <name evidence="2" type="ORF">ymoll0001_36930</name>
</gene>